<feature type="region of interest" description="Disordered" evidence="1">
    <location>
        <begin position="231"/>
        <end position="272"/>
    </location>
</feature>
<protein>
    <submittedName>
        <fullName evidence="2">Uncharacterized protein</fullName>
    </submittedName>
</protein>
<accession>A0ABN9U275</accession>
<name>A0ABN9U275_9DINO</name>
<evidence type="ECO:0000256" key="1">
    <source>
        <dbReference type="SAM" id="MobiDB-lite"/>
    </source>
</evidence>
<gene>
    <name evidence="2" type="ORF">PCOR1329_LOCUS44523</name>
</gene>
<feature type="compositionally biased region" description="Gly residues" evidence="1">
    <location>
        <begin position="258"/>
        <end position="272"/>
    </location>
</feature>
<evidence type="ECO:0000313" key="3">
    <source>
        <dbReference type="Proteomes" id="UP001189429"/>
    </source>
</evidence>
<proteinExistence type="predicted"/>
<dbReference type="Proteomes" id="UP001189429">
    <property type="component" value="Unassembled WGS sequence"/>
</dbReference>
<feature type="region of interest" description="Disordered" evidence="1">
    <location>
        <begin position="132"/>
        <end position="174"/>
    </location>
</feature>
<dbReference type="EMBL" id="CAUYUJ010015352">
    <property type="protein sequence ID" value="CAK0852876.1"/>
    <property type="molecule type" value="Genomic_DNA"/>
</dbReference>
<reference evidence="2" key="1">
    <citation type="submission" date="2023-10" db="EMBL/GenBank/DDBJ databases">
        <authorList>
            <person name="Chen Y."/>
            <person name="Shah S."/>
            <person name="Dougan E. K."/>
            <person name="Thang M."/>
            <person name="Chan C."/>
        </authorList>
    </citation>
    <scope>NUCLEOTIDE SEQUENCE [LARGE SCALE GENOMIC DNA]</scope>
</reference>
<comment type="caution">
    <text evidence="2">The sequence shown here is derived from an EMBL/GenBank/DDBJ whole genome shotgun (WGS) entry which is preliminary data.</text>
</comment>
<sequence>MRRAHRPGAPRRTAGSAWGPTPWWRLWVAPRGLSASVGFGAPPRRRAQGAVASLGMRRIPRATLASRAALCKQARAKEGPMEHDVEKVTELHAQEEQHFEAKIIGSDGRGQESHLEDEGGVLAEVRAREALEEKAADAQKSVAQGAGDLSEQTDGHGQRPQLQERGEGLVVNRARGELEEDEPWFKREAARMIEKYLAQMRADEMQQIAAQDTSQYDRDDECMAQRAAAMTHPSISKAAPSQRAPPVLKGKGRKGYMCGEGGGGGGRRLAGG</sequence>
<feature type="compositionally biased region" description="Basic and acidic residues" evidence="1">
    <location>
        <begin position="153"/>
        <end position="167"/>
    </location>
</feature>
<organism evidence="2 3">
    <name type="scientific">Prorocentrum cordatum</name>
    <dbReference type="NCBI Taxonomy" id="2364126"/>
    <lineage>
        <taxon>Eukaryota</taxon>
        <taxon>Sar</taxon>
        <taxon>Alveolata</taxon>
        <taxon>Dinophyceae</taxon>
        <taxon>Prorocentrales</taxon>
        <taxon>Prorocentraceae</taxon>
        <taxon>Prorocentrum</taxon>
    </lineage>
</organism>
<keyword evidence="3" id="KW-1185">Reference proteome</keyword>
<feature type="region of interest" description="Disordered" evidence="1">
    <location>
        <begin position="1"/>
        <end position="20"/>
    </location>
</feature>
<evidence type="ECO:0000313" key="2">
    <source>
        <dbReference type="EMBL" id="CAK0852876.1"/>
    </source>
</evidence>